<proteinExistence type="predicted"/>
<feature type="non-terminal residue" evidence="1">
    <location>
        <position position="1"/>
    </location>
</feature>
<gene>
    <name evidence="1" type="ORF">METZ01_LOCUS46938</name>
</gene>
<name>A0A381RS81_9ZZZZ</name>
<accession>A0A381RS81</accession>
<reference evidence="1" key="1">
    <citation type="submission" date="2018-05" db="EMBL/GenBank/DDBJ databases">
        <authorList>
            <person name="Lanie J.A."/>
            <person name="Ng W.-L."/>
            <person name="Kazmierczak K.M."/>
            <person name="Andrzejewski T.M."/>
            <person name="Davidsen T.M."/>
            <person name="Wayne K.J."/>
            <person name="Tettelin H."/>
            <person name="Glass J.I."/>
            <person name="Rusch D."/>
            <person name="Podicherti R."/>
            <person name="Tsui H.-C.T."/>
            <person name="Winkler M.E."/>
        </authorList>
    </citation>
    <scope>NUCLEOTIDE SEQUENCE</scope>
</reference>
<protein>
    <submittedName>
        <fullName evidence="1">Uncharacterized protein</fullName>
    </submittedName>
</protein>
<dbReference type="EMBL" id="UINC01002202">
    <property type="protein sequence ID" value="SUZ94084.1"/>
    <property type="molecule type" value="Genomic_DNA"/>
</dbReference>
<organism evidence="1">
    <name type="scientific">marine metagenome</name>
    <dbReference type="NCBI Taxonomy" id="408172"/>
    <lineage>
        <taxon>unclassified sequences</taxon>
        <taxon>metagenomes</taxon>
        <taxon>ecological metagenomes</taxon>
    </lineage>
</organism>
<dbReference type="AlphaFoldDB" id="A0A381RS81"/>
<sequence length="76" mass="8527">VLNEMFNASERKSLRTWQGVYLLWIVGVPRLVSTPRSLRPLVHLILDLLVAHANKAPILCILSGRGANSCIHKLKE</sequence>
<evidence type="ECO:0000313" key="1">
    <source>
        <dbReference type="EMBL" id="SUZ94084.1"/>
    </source>
</evidence>